<dbReference type="InterPro" id="IPR033140">
    <property type="entry name" value="Lipase_GDXG_put_SER_AS"/>
</dbReference>
<organism evidence="5 6">
    <name type="scientific">Photobacterium angustum</name>
    <dbReference type="NCBI Taxonomy" id="661"/>
    <lineage>
        <taxon>Bacteria</taxon>
        <taxon>Pseudomonadati</taxon>
        <taxon>Pseudomonadota</taxon>
        <taxon>Gammaproteobacteria</taxon>
        <taxon>Vibrionales</taxon>
        <taxon>Vibrionaceae</taxon>
        <taxon>Photobacterium</taxon>
    </lineage>
</organism>
<dbReference type="PANTHER" id="PTHR48081:SF8">
    <property type="entry name" value="ALPHA_BETA HYDROLASE FOLD-3 DOMAIN-CONTAINING PROTEIN-RELATED"/>
    <property type="match status" value="1"/>
</dbReference>
<dbReference type="Gene3D" id="3.40.50.1820">
    <property type="entry name" value="alpha/beta hydrolase"/>
    <property type="match status" value="1"/>
</dbReference>
<evidence type="ECO:0000256" key="1">
    <source>
        <dbReference type="ARBA" id="ARBA00010515"/>
    </source>
</evidence>
<sequence length="308" mass="34800">MRQLTTLLDQWLNSFNKVMDETIASDIPFTVPTVREGLATITRELVTEVPDIALIENLTIKDKVPIRIYHPQPETALPVLVFFHGGGHMSGSVEVYDPICRKLAQHSQFIVVSVEYPLAPEHPYPAAIDDGYLVLQSLFQTLIRAELNFVPQLSIAGDSAGGAICATLARMAQFDDEVEITKQVLIYPSLDYTLSFPSVNQNGMGYLLQQSRIEWYFSNYFQHNEDRRKASPVWGPYSMALPESLVITAEFCPLKDEGIAYVEALKKQGVEAEHIHFDQMIHAFLNMENIVKRECEQAYKTISAFLNK</sequence>
<evidence type="ECO:0000256" key="2">
    <source>
        <dbReference type="ARBA" id="ARBA00022801"/>
    </source>
</evidence>
<evidence type="ECO:0000259" key="4">
    <source>
        <dbReference type="Pfam" id="PF07859"/>
    </source>
</evidence>
<dbReference type="Proteomes" id="UP000238730">
    <property type="component" value="Unassembled WGS sequence"/>
</dbReference>
<accession>A0A2S7VJV4</accession>
<protein>
    <submittedName>
        <fullName evidence="5">Carboxylesterase</fullName>
    </submittedName>
</protein>
<dbReference type="PROSITE" id="PS01174">
    <property type="entry name" value="LIPASE_GDXG_SER"/>
    <property type="match status" value="1"/>
</dbReference>
<gene>
    <name evidence="5" type="ORF">BTO08_16965</name>
</gene>
<dbReference type="EMBL" id="MSCJ01000003">
    <property type="protein sequence ID" value="PQJ61950.1"/>
    <property type="molecule type" value="Genomic_DNA"/>
</dbReference>
<dbReference type="GO" id="GO:0016787">
    <property type="term" value="F:hydrolase activity"/>
    <property type="evidence" value="ECO:0007669"/>
    <property type="project" value="UniProtKB-KW"/>
</dbReference>
<evidence type="ECO:0000313" key="5">
    <source>
        <dbReference type="EMBL" id="PQJ61950.1"/>
    </source>
</evidence>
<feature type="domain" description="Alpha/beta hydrolase fold-3" evidence="4">
    <location>
        <begin position="80"/>
        <end position="285"/>
    </location>
</feature>
<comment type="similarity">
    <text evidence="1">Belongs to the 'GDXG' lipolytic enzyme family.</text>
</comment>
<dbReference type="OrthoDB" id="9806180at2"/>
<reference evidence="5 6" key="1">
    <citation type="submission" date="2016-12" db="EMBL/GenBank/DDBJ databases">
        <title>Diversity of luminous bacteria.</title>
        <authorList>
            <person name="Yoshizawa S."/>
            <person name="Kogure K."/>
        </authorList>
    </citation>
    <scope>NUCLEOTIDE SEQUENCE [LARGE SCALE GENOMIC DNA]</scope>
    <source>
        <strain evidence="5 6">LC1-200</strain>
    </source>
</reference>
<proteinExistence type="inferred from homology"/>
<dbReference type="InterPro" id="IPR013094">
    <property type="entry name" value="AB_hydrolase_3"/>
</dbReference>
<keyword evidence="2" id="KW-0378">Hydrolase</keyword>
<evidence type="ECO:0000256" key="3">
    <source>
        <dbReference type="PROSITE-ProRule" id="PRU10038"/>
    </source>
</evidence>
<dbReference type="PANTHER" id="PTHR48081">
    <property type="entry name" value="AB HYDROLASE SUPERFAMILY PROTEIN C4A8.06C"/>
    <property type="match status" value="1"/>
</dbReference>
<feature type="active site" evidence="3">
    <location>
        <position position="159"/>
    </location>
</feature>
<name>A0A2S7VJV4_PHOAN</name>
<comment type="caution">
    <text evidence="5">The sequence shown here is derived from an EMBL/GenBank/DDBJ whole genome shotgun (WGS) entry which is preliminary data.</text>
</comment>
<dbReference type="InterPro" id="IPR029058">
    <property type="entry name" value="AB_hydrolase_fold"/>
</dbReference>
<dbReference type="RefSeq" id="WP_105061793.1">
    <property type="nucleotide sequence ID" value="NZ_MSCJ01000003.1"/>
</dbReference>
<dbReference type="SUPFAM" id="SSF53474">
    <property type="entry name" value="alpha/beta-Hydrolases"/>
    <property type="match status" value="1"/>
</dbReference>
<dbReference type="InterPro" id="IPR050300">
    <property type="entry name" value="GDXG_lipolytic_enzyme"/>
</dbReference>
<dbReference type="Pfam" id="PF07859">
    <property type="entry name" value="Abhydrolase_3"/>
    <property type="match status" value="1"/>
</dbReference>
<evidence type="ECO:0000313" key="6">
    <source>
        <dbReference type="Proteomes" id="UP000238730"/>
    </source>
</evidence>
<dbReference type="AlphaFoldDB" id="A0A2S7VJV4"/>